<evidence type="ECO:0000313" key="2">
    <source>
        <dbReference type="Proteomes" id="UP000313359"/>
    </source>
</evidence>
<dbReference type="STRING" id="1328759.A0A5C2SX04"/>
<gene>
    <name evidence="1" type="ORF">L227DRAFT_493697</name>
</gene>
<dbReference type="Proteomes" id="UP000313359">
    <property type="component" value="Unassembled WGS sequence"/>
</dbReference>
<reference evidence="1" key="1">
    <citation type="journal article" date="2018" name="Genome Biol. Evol.">
        <title>Genomics and development of Lentinus tigrinus, a white-rot wood-decaying mushroom with dimorphic fruiting bodies.</title>
        <authorList>
            <person name="Wu B."/>
            <person name="Xu Z."/>
            <person name="Knudson A."/>
            <person name="Carlson A."/>
            <person name="Chen N."/>
            <person name="Kovaka S."/>
            <person name="LaButti K."/>
            <person name="Lipzen A."/>
            <person name="Pennachio C."/>
            <person name="Riley R."/>
            <person name="Schakwitz W."/>
            <person name="Umezawa K."/>
            <person name="Ohm R.A."/>
            <person name="Grigoriev I.V."/>
            <person name="Nagy L.G."/>
            <person name="Gibbons J."/>
            <person name="Hibbett D."/>
        </authorList>
    </citation>
    <scope>NUCLEOTIDE SEQUENCE [LARGE SCALE GENOMIC DNA]</scope>
    <source>
        <strain evidence="1">ALCF2SS1-6</strain>
    </source>
</reference>
<organism evidence="1 2">
    <name type="scientific">Lentinus tigrinus ALCF2SS1-6</name>
    <dbReference type="NCBI Taxonomy" id="1328759"/>
    <lineage>
        <taxon>Eukaryota</taxon>
        <taxon>Fungi</taxon>
        <taxon>Dikarya</taxon>
        <taxon>Basidiomycota</taxon>
        <taxon>Agaricomycotina</taxon>
        <taxon>Agaricomycetes</taxon>
        <taxon>Polyporales</taxon>
        <taxon>Polyporaceae</taxon>
        <taxon>Lentinus</taxon>
    </lineage>
</organism>
<evidence type="ECO:0000313" key="1">
    <source>
        <dbReference type="EMBL" id="RPD65566.1"/>
    </source>
</evidence>
<accession>A0A5C2SX04</accession>
<dbReference type="AlphaFoldDB" id="A0A5C2SX04"/>
<keyword evidence="2" id="KW-1185">Reference proteome</keyword>
<evidence type="ECO:0008006" key="3">
    <source>
        <dbReference type="Google" id="ProtNLM"/>
    </source>
</evidence>
<name>A0A5C2SX04_9APHY</name>
<protein>
    <recommendedName>
        <fullName evidence="3">F-box domain-containing protein</fullName>
    </recommendedName>
</protein>
<dbReference type="OrthoDB" id="3041043at2759"/>
<sequence>MTFTSSACLTALHIHLIHDELLGLCSVRTLLRLRRTCRAVHQAVDDYMRNVYNIDLFLDRLFPDSSRAFRSLQARTGTLIGGLSALRFLQRIAHPPTEPLELYIHACHRREVGRWLLRTGYIFSAAPHQTPEFEAEISNTINLPPDESVQILDGVAMILRFCRAVPETGMIREVKVIVAENNPMEVILSFYSTCLMNVISFNKAYCLFPRATLEMGQTLVTSSPSGLPRRYRQGTEQHLSSGHTLLHHIPHDELHVISPAAYPLGWRWVHDGCSWVLPLSIDGVESRARRTTLAHPLFEDPVTICNWQVRYSHSKGASVHFGVMRSEHLKYKYLSADPDLTSFIARSLAHTTSQFAQGEGGTRRA</sequence>
<proteinExistence type="predicted"/>
<dbReference type="EMBL" id="ML122252">
    <property type="protein sequence ID" value="RPD65566.1"/>
    <property type="molecule type" value="Genomic_DNA"/>
</dbReference>